<accession>A0A6P8P551</accession>
<dbReference type="RefSeq" id="XP_033770571.1">
    <property type="nucleotide sequence ID" value="XM_033914680.1"/>
</dbReference>
<evidence type="ECO:0000313" key="10">
    <source>
        <dbReference type="RefSeq" id="XP_033770573.1"/>
    </source>
</evidence>
<dbReference type="SUPFAM" id="SSF52047">
    <property type="entry name" value="RNI-like"/>
    <property type="match status" value="1"/>
</dbReference>
<evidence type="ECO:0000313" key="7">
    <source>
        <dbReference type="Proteomes" id="UP000515159"/>
    </source>
</evidence>
<dbReference type="GO" id="GO:0045345">
    <property type="term" value="P:positive regulation of MHC class I biosynthetic process"/>
    <property type="evidence" value="ECO:0007669"/>
    <property type="project" value="TreeGrafter"/>
</dbReference>
<dbReference type="InterPro" id="IPR027417">
    <property type="entry name" value="P-loop_NTPase"/>
</dbReference>
<feature type="region of interest" description="Disordered" evidence="5">
    <location>
        <begin position="277"/>
        <end position="301"/>
    </location>
</feature>
<dbReference type="Pfam" id="PF05729">
    <property type="entry name" value="NACHT"/>
    <property type="match status" value="1"/>
</dbReference>
<evidence type="ECO:0000259" key="6">
    <source>
        <dbReference type="PROSITE" id="PS50837"/>
    </source>
</evidence>
<dbReference type="SUPFAM" id="SSF52540">
    <property type="entry name" value="P-loop containing nucleoside triphosphate hydrolases"/>
    <property type="match status" value="1"/>
</dbReference>
<proteinExistence type="predicted"/>
<keyword evidence="4" id="KW-0067">ATP-binding</keyword>
<dbReference type="KEGG" id="gsh:117345676"/>
<evidence type="ECO:0000256" key="4">
    <source>
        <dbReference type="ARBA" id="ARBA00022840"/>
    </source>
</evidence>
<dbReference type="Proteomes" id="UP000515159">
    <property type="component" value="Chromosome 11"/>
</dbReference>
<dbReference type="GO" id="GO:0005524">
    <property type="term" value="F:ATP binding"/>
    <property type="evidence" value="ECO:0007669"/>
    <property type="project" value="UniProtKB-KW"/>
</dbReference>
<feature type="compositionally biased region" description="Low complexity" evidence="5">
    <location>
        <begin position="286"/>
        <end position="296"/>
    </location>
</feature>
<dbReference type="InterPro" id="IPR032675">
    <property type="entry name" value="LRR_dom_sf"/>
</dbReference>
<feature type="domain" description="NACHT" evidence="6">
    <location>
        <begin position="425"/>
        <end position="560"/>
    </location>
</feature>
<dbReference type="PRINTS" id="PR01719">
    <property type="entry name" value="MHCIIACTVATR"/>
</dbReference>
<evidence type="ECO:0000313" key="8">
    <source>
        <dbReference type="RefSeq" id="XP_033770571.1"/>
    </source>
</evidence>
<name>A0A6P8P551_GEOSA</name>
<keyword evidence="3" id="KW-0547">Nucleotide-binding</keyword>
<sequence>MKSVGFPENSSLGLCSGDTDPLLLLEEAELLPDLDNENLTFEPFHSLDLCYDSAEKPYEDAEYSGIDIVEYILEDKQNGLLEEMLDGIDSSNKECCAEQKIRKCKKRSFLTKLKTQPEASQPKRRKPGPKTVVKIKPYPKIEKSTKVGSGYQYFPTGTCSPRILPSAPGLLSAVPVQLSFVSPSPVGKTFVTPVASANPIMTLSTRGISVVPTYTSIPQQIVKLSPGNSVSHLVICTTPPVQGAAQLITPVFPVSIPKAAASRISAVMLSGDTTVSSTLASPDGRASPSPFAPSAADLPNLPEPARVDHCGLSDLDMSGHQTQASLLNSEKAVEIPKSVDTYHTLLKEHFRDKCKFLTKKDNITLDSLYTEVSLVESQIKPKTGKSAAKAVEKELCLYDSFERERMAIDKSDLFKMARGKQRETKRIALLGQAGTGKSVLVKKVCQDWSSGKFSEFTFVFRFKCRKMNLPGRRYSLKDLLFQLFLKPQENSEEVFKYILCNPEKVLLIFDGFDELQDADGFVHCSVGLSADQSRTIKELFAGLLQKKLLRGCTILITAMPKDKFSHYLARVDKIVETIGFSPPQIEEYFEKHFKMSPHCTHAVKLIKECQYLFSYCFNPFLCNLICCLCKNKFHADQKLPVTLTSLFLKDLQQTLVDTTANPTSDQVGNQQCIAKLARIALTFGQKHQQILRYNQFPSEEVKDFALKYGFMLPFCTHPENGCKELGGVFCNSVAQTFWGALHLTLSTDVKDKNFMKYISLEARKKRPQDSWQDMVRRFLSGLLFLKIELYLNFSSKSNIKSIITRKQKIVSKYLRELETTELGPSKLLELCHCVYETQNRHLIQHLASTLPAELVFLATRLTPPDVFVLQYILKSSTKKFSLDLRNSVIDLYGLKQLVNVDNVVLFRAPLSDTVKLLESLQETGEHELLRRSIEKFTIDPFKAKTMKDITDLTALVHVQENMQKGVQDINEIPAIKALKKLEFTLGSIHGPEGFLKLAEILPAFSSLQHLDLDENNIGNRGVDKLSDVFPKLTLLKMLNLAQNNITDEGAKKLMKGLPSLSSLQILCLYNNYICDEGAEGIAEILPVMKSLKELALQYNRITDLGAQKITESLKRCTQITSVLMWNPAIPHGVLEHLQQKDSRIKF</sequence>
<dbReference type="RefSeq" id="XP_033770574.1">
    <property type="nucleotide sequence ID" value="XM_033914683.1"/>
</dbReference>
<dbReference type="InterPro" id="IPR008095">
    <property type="entry name" value="MHC_II_transact"/>
</dbReference>
<dbReference type="FunFam" id="3.40.50.300:FF:001028">
    <property type="entry name" value="Class II major histocompatibility complex transactivator"/>
    <property type="match status" value="1"/>
</dbReference>
<dbReference type="PANTHER" id="PTHR47189:SF1">
    <property type="entry name" value="MHC CLASS II TRANSACTIVATOR"/>
    <property type="match status" value="1"/>
</dbReference>
<dbReference type="CTD" id="4261"/>
<dbReference type="GO" id="GO:0045348">
    <property type="term" value="P:positive regulation of MHC class II biosynthetic process"/>
    <property type="evidence" value="ECO:0007669"/>
    <property type="project" value="TreeGrafter"/>
</dbReference>
<keyword evidence="1" id="KW-0433">Leucine-rich repeat</keyword>
<dbReference type="GO" id="GO:0045944">
    <property type="term" value="P:positive regulation of transcription by RNA polymerase II"/>
    <property type="evidence" value="ECO:0007669"/>
    <property type="project" value="TreeGrafter"/>
</dbReference>
<dbReference type="Gene3D" id="3.40.50.300">
    <property type="entry name" value="P-loop containing nucleotide triphosphate hydrolases"/>
    <property type="match status" value="1"/>
</dbReference>
<keyword evidence="7" id="KW-1185">Reference proteome</keyword>
<dbReference type="AlphaFoldDB" id="A0A6P8P551"/>
<dbReference type="RefSeq" id="XP_033770573.1">
    <property type="nucleotide sequence ID" value="XM_033914682.1"/>
</dbReference>
<dbReference type="PANTHER" id="PTHR47189">
    <property type="entry name" value="MHC CLASS II TRANSACTIVATOR"/>
    <property type="match status" value="1"/>
</dbReference>
<evidence type="ECO:0000256" key="2">
    <source>
        <dbReference type="ARBA" id="ARBA00022737"/>
    </source>
</evidence>
<evidence type="ECO:0000313" key="11">
    <source>
        <dbReference type="RefSeq" id="XP_033770574.1"/>
    </source>
</evidence>
<dbReference type="SMART" id="SM00368">
    <property type="entry name" value="LRR_RI"/>
    <property type="match status" value="4"/>
</dbReference>
<evidence type="ECO:0000256" key="3">
    <source>
        <dbReference type="ARBA" id="ARBA00022741"/>
    </source>
</evidence>
<dbReference type="Gene3D" id="3.80.10.10">
    <property type="entry name" value="Ribonuclease Inhibitor"/>
    <property type="match status" value="1"/>
</dbReference>
<organism evidence="7 8">
    <name type="scientific">Geotrypetes seraphini</name>
    <name type="common">Gaboon caecilian</name>
    <name type="synonym">Caecilia seraphini</name>
    <dbReference type="NCBI Taxonomy" id="260995"/>
    <lineage>
        <taxon>Eukaryota</taxon>
        <taxon>Metazoa</taxon>
        <taxon>Chordata</taxon>
        <taxon>Craniata</taxon>
        <taxon>Vertebrata</taxon>
        <taxon>Euteleostomi</taxon>
        <taxon>Amphibia</taxon>
        <taxon>Gymnophiona</taxon>
        <taxon>Geotrypetes</taxon>
    </lineage>
</organism>
<reference evidence="8 9" key="1">
    <citation type="submission" date="2025-04" db="UniProtKB">
        <authorList>
            <consortium name="RefSeq"/>
        </authorList>
    </citation>
    <scope>IDENTIFICATION</scope>
</reference>
<dbReference type="Pfam" id="PF13516">
    <property type="entry name" value="LRR_6"/>
    <property type="match status" value="3"/>
</dbReference>
<protein>
    <submittedName>
        <fullName evidence="8 9">MHC class II transactivator isoform X1</fullName>
    </submittedName>
</protein>
<evidence type="ECO:0000256" key="1">
    <source>
        <dbReference type="ARBA" id="ARBA00022614"/>
    </source>
</evidence>
<dbReference type="GeneID" id="117345676"/>
<dbReference type="PROSITE" id="PS50837">
    <property type="entry name" value="NACHT"/>
    <property type="match status" value="1"/>
</dbReference>
<dbReference type="InterPro" id="IPR001611">
    <property type="entry name" value="Leu-rich_rpt"/>
</dbReference>
<dbReference type="InterPro" id="IPR007111">
    <property type="entry name" value="NACHT_NTPase"/>
</dbReference>
<dbReference type="RefSeq" id="XP_033770572.1">
    <property type="nucleotide sequence ID" value="XM_033914681.1"/>
</dbReference>
<evidence type="ECO:0000313" key="9">
    <source>
        <dbReference type="RefSeq" id="XP_033770572.1"/>
    </source>
</evidence>
<keyword evidence="2" id="KW-0677">Repeat</keyword>
<evidence type="ECO:0000256" key="5">
    <source>
        <dbReference type="SAM" id="MobiDB-lite"/>
    </source>
</evidence>
<dbReference type="OrthoDB" id="120976at2759"/>
<gene>
    <name evidence="8 9 10 11" type="primary">CIITA</name>
</gene>